<proteinExistence type="predicted"/>
<evidence type="ECO:0000313" key="2">
    <source>
        <dbReference type="EMBL" id="MBO0516888.1"/>
    </source>
</evidence>
<feature type="non-terminal residue" evidence="2">
    <location>
        <position position="1"/>
    </location>
</feature>
<protein>
    <submittedName>
        <fullName evidence="2">Uncharacterized protein</fullName>
    </submittedName>
</protein>
<evidence type="ECO:0000313" key="3">
    <source>
        <dbReference type="Proteomes" id="UP000664167"/>
    </source>
</evidence>
<organism evidence="2 3">
    <name type="scientific">Streptomyces beijiangensis</name>
    <dbReference type="NCBI Taxonomy" id="163361"/>
    <lineage>
        <taxon>Bacteria</taxon>
        <taxon>Bacillati</taxon>
        <taxon>Actinomycetota</taxon>
        <taxon>Actinomycetes</taxon>
        <taxon>Kitasatosporales</taxon>
        <taxon>Streptomycetaceae</taxon>
        <taxon>Streptomyces</taxon>
    </lineage>
</organism>
<gene>
    <name evidence="2" type="ORF">J0695_34745</name>
</gene>
<keyword evidence="1" id="KW-0472">Membrane</keyword>
<accession>A0A939JJS9</accession>
<dbReference type="EMBL" id="JAFLRJ010000466">
    <property type="protein sequence ID" value="MBO0516888.1"/>
    <property type="molecule type" value="Genomic_DNA"/>
</dbReference>
<keyword evidence="1" id="KW-0812">Transmembrane</keyword>
<dbReference type="AlphaFoldDB" id="A0A939JJS9"/>
<reference evidence="2" key="1">
    <citation type="submission" date="2021-03" db="EMBL/GenBank/DDBJ databases">
        <title>Streptomyces poriferae sp. nov., a novel marine sponge-derived Actinobacteria species with anti-MRSA activity.</title>
        <authorList>
            <person name="Sandoval-Powers M."/>
            <person name="Kralova S."/>
            <person name="Nguyen G.-S."/>
            <person name="Fawwal D."/>
            <person name="Degnes K."/>
            <person name="Klinkenberg G."/>
            <person name="Sletta H."/>
            <person name="Wentzel A."/>
            <person name="Liles M.R."/>
        </authorList>
    </citation>
    <scope>NUCLEOTIDE SEQUENCE</scope>
    <source>
        <strain evidence="2">DSM 41794</strain>
    </source>
</reference>
<keyword evidence="3" id="KW-1185">Reference proteome</keyword>
<name>A0A939JJS9_9ACTN</name>
<evidence type="ECO:0000256" key="1">
    <source>
        <dbReference type="SAM" id="Phobius"/>
    </source>
</evidence>
<feature type="transmembrane region" description="Helical" evidence="1">
    <location>
        <begin position="12"/>
        <end position="30"/>
    </location>
</feature>
<comment type="caution">
    <text evidence="2">The sequence shown here is derived from an EMBL/GenBank/DDBJ whole genome shotgun (WGS) entry which is preliminary data.</text>
</comment>
<feature type="transmembrane region" description="Helical" evidence="1">
    <location>
        <begin position="57"/>
        <end position="77"/>
    </location>
</feature>
<keyword evidence="1" id="KW-1133">Transmembrane helix</keyword>
<sequence>KVGGRSDGAHIAAGILAALGAFFGFTNYLFPMLYDLGDIYAVKNAFKANAFFPAKAWATWFTAIATLVGAAAAWGIARAVGSRRA</sequence>
<dbReference type="Proteomes" id="UP000664167">
    <property type="component" value="Unassembled WGS sequence"/>
</dbReference>